<feature type="domain" description="Gfo/Idh/MocA-like oxidoreductase N-terminal" evidence="1">
    <location>
        <begin position="2"/>
        <end position="116"/>
    </location>
</feature>
<comment type="caution">
    <text evidence="3">The sequence shown here is derived from an EMBL/GenBank/DDBJ whole genome shotgun (WGS) entry which is preliminary data.</text>
</comment>
<dbReference type="Pfam" id="PF22725">
    <property type="entry name" value="GFO_IDH_MocA_C3"/>
    <property type="match status" value="1"/>
</dbReference>
<dbReference type="InterPro" id="IPR000683">
    <property type="entry name" value="Gfo/Idh/MocA-like_OxRdtase_N"/>
</dbReference>
<dbReference type="PANTHER" id="PTHR43377">
    <property type="entry name" value="BILIVERDIN REDUCTASE A"/>
    <property type="match status" value="1"/>
</dbReference>
<dbReference type="PANTHER" id="PTHR43377:SF1">
    <property type="entry name" value="BILIVERDIN REDUCTASE A"/>
    <property type="match status" value="1"/>
</dbReference>
<dbReference type="SUPFAM" id="SSF51735">
    <property type="entry name" value="NAD(P)-binding Rossmann-fold domains"/>
    <property type="match status" value="1"/>
</dbReference>
<accession>A0ABS6KD26</accession>
<dbReference type="InterPro" id="IPR036291">
    <property type="entry name" value="NAD(P)-bd_dom_sf"/>
</dbReference>
<name>A0ABS6KD26_9FIRM</name>
<keyword evidence="4" id="KW-1185">Reference proteome</keyword>
<dbReference type="SUPFAM" id="SSF55347">
    <property type="entry name" value="Glyceraldehyde-3-phosphate dehydrogenase-like, C-terminal domain"/>
    <property type="match status" value="1"/>
</dbReference>
<dbReference type="InterPro" id="IPR055170">
    <property type="entry name" value="GFO_IDH_MocA-like_dom"/>
</dbReference>
<feature type="domain" description="GFO/IDH/MocA-like oxidoreductase" evidence="2">
    <location>
        <begin position="129"/>
        <end position="252"/>
    </location>
</feature>
<organism evidence="3 4">
    <name type="scientific">Diplocloster modestus</name>
    <dbReference type="NCBI Taxonomy" id="2850322"/>
    <lineage>
        <taxon>Bacteria</taxon>
        <taxon>Bacillati</taxon>
        <taxon>Bacillota</taxon>
        <taxon>Clostridia</taxon>
        <taxon>Lachnospirales</taxon>
        <taxon>Lachnospiraceae</taxon>
        <taxon>Diplocloster</taxon>
    </lineage>
</organism>
<dbReference type="RefSeq" id="WP_238727417.1">
    <property type="nucleotide sequence ID" value="NZ_JAHQCX010000019.1"/>
</dbReference>
<gene>
    <name evidence="3" type="ORF">KTH90_20680</name>
</gene>
<proteinExistence type="predicted"/>
<evidence type="ECO:0000259" key="1">
    <source>
        <dbReference type="Pfam" id="PF01408"/>
    </source>
</evidence>
<sequence length="345" mass="38591">MIHIGIIGLGWMGRLHAGYLKDIDDCAVCAVCDKNEEAAREVAAEYHARAYTDHRDLLKDPEVDTVYIVTPQMFHYEIAKDVIKAQKNMLCEKPLALTAEEVNDLRGLTKDYPKKIIIDFPERFSVATQEAMAEIGSGAIGDIIFMRGNFRFCMKKHANTHGAWVFDKTKGGGLILESSVHLWDTVRYMTGREVERVAAVAHNNEHANFEDSFACVAYLSGGAIACIDMNGWLPEDAATDKRFEIMGSIGSIYLDEFKNFMTIQSERGVENNPGMFTKSMTHKDVMWHSAIAGGVKRLNEHFIDCLKKDKTPLIGLEDGARACEITWSVVKALESGRLEEVLYGE</sequence>
<dbReference type="Gene3D" id="3.40.50.720">
    <property type="entry name" value="NAD(P)-binding Rossmann-like Domain"/>
    <property type="match status" value="1"/>
</dbReference>
<dbReference type="Pfam" id="PF01408">
    <property type="entry name" value="GFO_IDH_MocA"/>
    <property type="match status" value="1"/>
</dbReference>
<evidence type="ECO:0000259" key="2">
    <source>
        <dbReference type="Pfam" id="PF22725"/>
    </source>
</evidence>
<reference evidence="3 4" key="1">
    <citation type="submission" date="2021-06" db="EMBL/GenBank/DDBJ databases">
        <title>Description of novel taxa of the family Lachnospiraceae.</title>
        <authorList>
            <person name="Chaplin A.V."/>
            <person name="Sokolova S.R."/>
            <person name="Pikina A.P."/>
            <person name="Korzhanova M."/>
            <person name="Belova V."/>
            <person name="Korostin D."/>
            <person name="Efimov B.A."/>
        </authorList>
    </citation>
    <scope>NUCLEOTIDE SEQUENCE [LARGE SCALE GENOMIC DNA]</scope>
    <source>
        <strain evidence="3 4">ASD4241</strain>
    </source>
</reference>
<dbReference type="Gene3D" id="3.30.360.10">
    <property type="entry name" value="Dihydrodipicolinate Reductase, domain 2"/>
    <property type="match status" value="1"/>
</dbReference>
<dbReference type="InterPro" id="IPR051450">
    <property type="entry name" value="Gfo/Idh/MocA_Oxidoreductases"/>
</dbReference>
<protein>
    <submittedName>
        <fullName evidence="3">Gfo/Idh/MocA family oxidoreductase</fullName>
    </submittedName>
</protein>
<evidence type="ECO:0000313" key="4">
    <source>
        <dbReference type="Proteomes" id="UP001314681"/>
    </source>
</evidence>
<evidence type="ECO:0000313" key="3">
    <source>
        <dbReference type="EMBL" id="MBU9728419.1"/>
    </source>
</evidence>
<dbReference type="EMBL" id="JAHQCX010000019">
    <property type="protein sequence ID" value="MBU9728419.1"/>
    <property type="molecule type" value="Genomic_DNA"/>
</dbReference>
<dbReference type="Proteomes" id="UP001314681">
    <property type="component" value="Unassembled WGS sequence"/>
</dbReference>